<dbReference type="STRING" id="1566387.QV13_18885"/>
<proteinExistence type="inferred from homology"/>
<comment type="similarity">
    <text evidence="1">Belongs to the leucine-binding protein family.</text>
</comment>
<gene>
    <name evidence="4" type="ORF">QV13_18885</name>
</gene>
<dbReference type="PANTHER" id="PTHR47151">
    <property type="entry name" value="LEU/ILE/VAL-BINDING ABC TRANSPORTER SUBUNIT"/>
    <property type="match status" value="1"/>
</dbReference>
<protein>
    <submittedName>
        <fullName evidence="4">Amino acid-binding protein</fullName>
    </submittedName>
</protein>
<dbReference type="OrthoDB" id="8439308at2"/>
<accession>A0A1C2DIP8</accession>
<sequence length="354" mass="36948">MRLASAILSLLGGFFLLDPAAATTLTIGVAAPLSGPSAVLGRQIEYGARLGAGANGAAISVVDDTCTAAGGAAAAAQFAAEKVDIVVGFLCTEAIEAAMPILKQAGIAVITPGVRTDSLTDRRAKTGWPVFRLGPRGDAERDAAGRVLSRLWRDQPFAVVDDGTIYGRELAEAMRATVEQAALKPVFTDTFRPEMDNQVGLVGRLRKAGATSVFVGGDGRDLAVMARDAAKLGADMAFAGGEALRAASDVPYTQGTLMIAMPEWADVADKKTLDLFSAAKVLPEGYALPAFVAVEIAGQAKKEAAGKPLIETLADRDFTTATGIIRFDAKGDLAKNPYRAFRFDGTRFVPLEGQ</sequence>
<dbReference type="AlphaFoldDB" id="A0A1C2DIP8"/>
<organism evidence="4 5">
    <name type="scientific">Mesorhizobium hungaricum</name>
    <dbReference type="NCBI Taxonomy" id="1566387"/>
    <lineage>
        <taxon>Bacteria</taxon>
        <taxon>Pseudomonadati</taxon>
        <taxon>Pseudomonadota</taxon>
        <taxon>Alphaproteobacteria</taxon>
        <taxon>Hyphomicrobiales</taxon>
        <taxon>Phyllobacteriaceae</taxon>
        <taxon>Mesorhizobium</taxon>
    </lineage>
</organism>
<keyword evidence="5" id="KW-1185">Reference proteome</keyword>
<dbReference type="Gene3D" id="3.40.50.2300">
    <property type="match status" value="2"/>
</dbReference>
<dbReference type="CDD" id="cd06342">
    <property type="entry name" value="PBP1_ABC_LIVBP-like"/>
    <property type="match status" value="1"/>
</dbReference>
<evidence type="ECO:0000256" key="2">
    <source>
        <dbReference type="ARBA" id="ARBA00022729"/>
    </source>
</evidence>
<feature type="domain" description="Leucine-binding protein" evidence="3">
    <location>
        <begin position="24"/>
        <end position="344"/>
    </location>
</feature>
<evidence type="ECO:0000259" key="3">
    <source>
        <dbReference type="Pfam" id="PF13458"/>
    </source>
</evidence>
<comment type="caution">
    <text evidence="4">The sequence shown here is derived from an EMBL/GenBank/DDBJ whole genome shotgun (WGS) entry which is preliminary data.</text>
</comment>
<dbReference type="EMBL" id="MDEO01000035">
    <property type="protein sequence ID" value="OCX14526.1"/>
    <property type="molecule type" value="Genomic_DNA"/>
</dbReference>
<evidence type="ECO:0000313" key="4">
    <source>
        <dbReference type="EMBL" id="OCX14526.1"/>
    </source>
</evidence>
<keyword evidence="2" id="KW-0732">Signal</keyword>
<dbReference type="SUPFAM" id="SSF53822">
    <property type="entry name" value="Periplasmic binding protein-like I"/>
    <property type="match status" value="1"/>
</dbReference>
<name>A0A1C2DIP8_9HYPH</name>
<dbReference type="PANTHER" id="PTHR47151:SF2">
    <property type="entry name" value="AMINO ACID BINDING PROTEIN"/>
    <property type="match status" value="1"/>
</dbReference>
<reference evidence="4 5" key="1">
    <citation type="submission" date="2016-08" db="EMBL/GenBank/DDBJ databases">
        <title>Whole genome sequence of Mesorhizobium sp. strain UASWS1009 isolated from industrial sewage.</title>
        <authorList>
            <person name="Crovadore J."/>
            <person name="Calmin G."/>
            <person name="Chablais R."/>
            <person name="Cochard B."/>
            <person name="Lefort F."/>
        </authorList>
    </citation>
    <scope>NUCLEOTIDE SEQUENCE [LARGE SCALE GENOMIC DNA]</scope>
    <source>
        <strain evidence="4 5">UASWS1009</strain>
    </source>
</reference>
<dbReference type="RefSeq" id="WP_024923754.1">
    <property type="nucleotide sequence ID" value="NZ_MDEO01000035.1"/>
</dbReference>
<dbReference type="InterPro" id="IPR028082">
    <property type="entry name" value="Peripla_BP_I"/>
</dbReference>
<evidence type="ECO:0000313" key="5">
    <source>
        <dbReference type="Proteomes" id="UP000094412"/>
    </source>
</evidence>
<dbReference type="Proteomes" id="UP000094412">
    <property type="component" value="Unassembled WGS sequence"/>
</dbReference>
<dbReference type="Pfam" id="PF13458">
    <property type="entry name" value="Peripla_BP_6"/>
    <property type="match status" value="1"/>
</dbReference>
<evidence type="ECO:0000256" key="1">
    <source>
        <dbReference type="ARBA" id="ARBA00010062"/>
    </source>
</evidence>
<dbReference type="InterPro" id="IPR028081">
    <property type="entry name" value="Leu-bd"/>
</dbReference>